<dbReference type="AlphaFoldDB" id="A0AAD4BRT9"/>
<dbReference type="GO" id="GO:0030127">
    <property type="term" value="C:COPII vesicle coat"/>
    <property type="evidence" value="ECO:0007669"/>
    <property type="project" value="InterPro"/>
</dbReference>
<feature type="domain" description="Sec23/Sec24 helical" evidence="7">
    <location>
        <begin position="568"/>
        <end position="668"/>
    </location>
</feature>
<dbReference type="Pfam" id="PF04811">
    <property type="entry name" value="Sec23_trunk"/>
    <property type="match status" value="1"/>
</dbReference>
<dbReference type="InterPro" id="IPR036175">
    <property type="entry name" value="Sec23/24_helical_dom_sf"/>
</dbReference>
<name>A0AAD4BRT9_BOLED</name>
<evidence type="ECO:0000256" key="1">
    <source>
        <dbReference type="ARBA" id="ARBA00008334"/>
    </source>
</evidence>
<dbReference type="Gene3D" id="3.40.50.410">
    <property type="entry name" value="von Willebrand factor, type A domain"/>
    <property type="match status" value="1"/>
</dbReference>
<accession>A0AAD4BRT9</accession>
<reference evidence="9" key="1">
    <citation type="submission" date="2019-10" db="EMBL/GenBank/DDBJ databases">
        <authorList>
            <consortium name="DOE Joint Genome Institute"/>
            <person name="Kuo A."/>
            <person name="Miyauchi S."/>
            <person name="Kiss E."/>
            <person name="Drula E."/>
            <person name="Kohler A."/>
            <person name="Sanchez-Garcia M."/>
            <person name="Andreopoulos B."/>
            <person name="Barry K.W."/>
            <person name="Bonito G."/>
            <person name="Buee M."/>
            <person name="Carver A."/>
            <person name="Chen C."/>
            <person name="Cichocki N."/>
            <person name="Clum A."/>
            <person name="Culley D."/>
            <person name="Crous P.W."/>
            <person name="Fauchery L."/>
            <person name="Girlanda M."/>
            <person name="Hayes R."/>
            <person name="Keri Z."/>
            <person name="LaButti K."/>
            <person name="Lipzen A."/>
            <person name="Lombard V."/>
            <person name="Magnuson J."/>
            <person name="Maillard F."/>
            <person name="Morin E."/>
            <person name="Murat C."/>
            <person name="Nolan M."/>
            <person name="Ohm R."/>
            <person name="Pangilinan J."/>
            <person name="Pereira M."/>
            <person name="Perotto S."/>
            <person name="Peter M."/>
            <person name="Riley R."/>
            <person name="Sitrit Y."/>
            <person name="Stielow B."/>
            <person name="Szollosi G."/>
            <person name="Zifcakova L."/>
            <person name="Stursova M."/>
            <person name="Spatafora J.W."/>
            <person name="Tedersoo L."/>
            <person name="Vaario L.-M."/>
            <person name="Yamada A."/>
            <person name="Yan M."/>
            <person name="Wang P."/>
            <person name="Xu J."/>
            <person name="Bruns T."/>
            <person name="Baldrian P."/>
            <person name="Vilgalys R."/>
            <person name="Henrissat B."/>
            <person name="Grigoriev I.V."/>
            <person name="Hibbett D."/>
            <person name="Nagy L.G."/>
            <person name="Martin F.M."/>
        </authorList>
    </citation>
    <scope>NUCLEOTIDE SEQUENCE</scope>
    <source>
        <strain evidence="9">BED1</strain>
    </source>
</reference>
<dbReference type="InterPro" id="IPR006896">
    <property type="entry name" value="Sec23/24_trunk_dom"/>
</dbReference>
<evidence type="ECO:0000259" key="8">
    <source>
        <dbReference type="Pfam" id="PF08033"/>
    </source>
</evidence>
<dbReference type="GO" id="GO:0000149">
    <property type="term" value="F:SNARE binding"/>
    <property type="evidence" value="ECO:0007669"/>
    <property type="project" value="TreeGrafter"/>
</dbReference>
<keyword evidence="2" id="KW-0813">Transport</keyword>
<evidence type="ECO:0000259" key="6">
    <source>
        <dbReference type="Pfam" id="PF04811"/>
    </source>
</evidence>
<dbReference type="SUPFAM" id="SSF82754">
    <property type="entry name" value="C-terminal, gelsolin-like domain of Sec23/24"/>
    <property type="match status" value="1"/>
</dbReference>
<dbReference type="InterPro" id="IPR036180">
    <property type="entry name" value="Gelsolin-like_dom_sf"/>
</dbReference>
<feature type="domain" description="Gelsolin-like" evidence="4">
    <location>
        <begin position="708"/>
        <end position="765"/>
    </location>
</feature>
<dbReference type="GO" id="GO:0006886">
    <property type="term" value="P:intracellular protein transport"/>
    <property type="evidence" value="ECO:0007669"/>
    <property type="project" value="InterPro"/>
</dbReference>
<dbReference type="InterPro" id="IPR006895">
    <property type="entry name" value="Znf_Sec23_Sec24"/>
</dbReference>
<dbReference type="Pfam" id="PF00626">
    <property type="entry name" value="Gelsolin"/>
    <property type="match status" value="1"/>
</dbReference>
<dbReference type="Pfam" id="PF04815">
    <property type="entry name" value="Sec23_helical"/>
    <property type="match status" value="1"/>
</dbReference>
<dbReference type="PANTHER" id="PTHR13803:SF4">
    <property type="entry name" value="SECRETORY 24CD, ISOFORM C"/>
    <property type="match status" value="1"/>
</dbReference>
<dbReference type="SUPFAM" id="SSF82919">
    <property type="entry name" value="Zn-finger domain of Sec23/24"/>
    <property type="match status" value="1"/>
</dbReference>
<evidence type="ECO:0008006" key="11">
    <source>
        <dbReference type="Google" id="ProtNLM"/>
    </source>
</evidence>
<dbReference type="Gene3D" id="2.60.40.1670">
    <property type="entry name" value="beta-sandwich domain of Sec23/24"/>
    <property type="match status" value="1"/>
</dbReference>
<dbReference type="Proteomes" id="UP001194468">
    <property type="component" value="Unassembled WGS sequence"/>
</dbReference>
<keyword evidence="10" id="KW-1185">Reference proteome</keyword>
<dbReference type="InterPro" id="IPR007123">
    <property type="entry name" value="Gelsolin-like_dom"/>
</dbReference>
<dbReference type="InterPro" id="IPR012990">
    <property type="entry name" value="Beta-sandwich_Sec23_24"/>
</dbReference>
<dbReference type="InterPro" id="IPR050550">
    <property type="entry name" value="SEC23_SEC24_subfamily"/>
</dbReference>
<dbReference type="InterPro" id="IPR036465">
    <property type="entry name" value="vWFA_dom_sf"/>
</dbReference>
<dbReference type="Pfam" id="PF08033">
    <property type="entry name" value="Sec23_BS"/>
    <property type="match status" value="1"/>
</dbReference>
<keyword evidence="3" id="KW-0653">Protein transport</keyword>
<comment type="similarity">
    <text evidence="1">Belongs to the SEC23/SEC24 family. SEC24 subfamily.</text>
</comment>
<proteinExistence type="inferred from homology"/>
<dbReference type="InterPro" id="IPR036174">
    <property type="entry name" value="Znf_Sec23_Sec24_sf"/>
</dbReference>
<feature type="domain" description="Sec23/Sec24 beta-sandwich" evidence="8">
    <location>
        <begin position="473"/>
        <end position="557"/>
    </location>
</feature>
<dbReference type="SUPFAM" id="SSF81811">
    <property type="entry name" value="Helical domain of Sec23/24"/>
    <property type="match status" value="1"/>
</dbReference>
<reference evidence="9" key="2">
    <citation type="journal article" date="2020" name="Nat. Commun.">
        <title>Large-scale genome sequencing of mycorrhizal fungi provides insights into the early evolution of symbiotic traits.</title>
        <authorList>
            <person name="Miyauchi S."/>
            <person name="Kiss E."/>
            <person name="Kuo A."/>
            <person name="Drula E."/>
            <person name="Kohler A."/>
            <person name="Sanchez-Garcia M."/>
            <person name="Morin E."/>
            <person name="Andreopoulos B."/>
            <person name="Barry K.W."/>
            <person name="Bonito G."/>
            <person name="Buee M."/>
            <person name="Carver A."/>
            <person name="Chen C."/>
            <person name="Cichocki N."/>
            <person name="Clum A."/>
            <person name="Culley D."/>
            <person name="Crous P.W."/>
            <person name="Fauchery L."/>
            <person name="Girlanda M."/>
            <person name="Hayes R.D."/>
            <person name="Keri Z."/>
            <person name="LaButti K."/>
            <person name="Lipzen A."/>
            <person name="Lombard V."/>
            <person name="Magnuson J."/>
            <person name="Maillard F."/>
            <person name="Murat C."/>
            <person name="Nolan M."/>
            <person name="Ohm R.A."/>
            <person name="Pangilinan J."/>
            <person name="Pereira M.F."/>
            <person name="Perotto S."/>
            <person name="Peter M."/>
            <person name="Pfister S."/>
            <person name="Riley R."/>
            <person name="Sitrit Y."/>
            <person name="Stielow J.B."/>
            <person name="Szollosi G."/>
            <person name="Zifcakova L."/>
            <person name="Stursova M."/>
            <person name="Spatafora J.W."/>
            <person name="Tedersoo L."/>
            <person name="Vaario L.M."/>
            <person name="Yamada A."/>
            <person name="Yan M."/>
            <person name="Wang P."/>
            <person name="Xu J."/>
            <person name="Bruns T."/>
            <person name="Baldrian P."/>
            <person name="Vilgalys R."/>
            <person name="Dunand C."/>
            <person name="Henrissat B."/>
            <person name="Grigoriev I.V."/>
            <person name="Hibbett D."/>
            <person name="Nagy L.G."/>
            <person name="Martin F.M."/>
        </authorList>
    </citation>
    <scope>NUCLEOTIDE SEQUENCE</scope>
    <source>
        <strain evidence="9">BED1</strain>
    </source>
</reference>
<evidence type="ECO:0000259" key="4">
    <source>
        <dbReference type="Pfam" id="PF00626"/>
    </source>
</evidence>
<dbReference type="EMBL" id="WHUW01000017">
    <property type="protein sequence ID" value="KAF8438024.1"/>
    <property type="molecule type" value="Genomic_DNA"/>
</dbReference>
<dbReference type="SUPFAM" id="SSF81995">
    <property type="entry name" value="beta-sandwich domain of Sec23/24"/>
    <property type="match status" value="1"/>
</dbReference>
<evidence type="ECO:0000256" key="3">
    <source>
        <dbReference type="ARBA" id="ARBA00022927"/>
    </source>
</evidence>
<dbReference type="GO" id="GO:0008270">
    <property type="term" value="F:zinc ion binding"/>
    <property type="evidence" value="ECO:0007669"/>
    <property type="project" value="InterPro"/>
</dbReference>
<dbReference type="Gene3D" id="2.30.30.380">
    <property type="entry name" value="Zn-finger domain of Sec23/24"/>
    <property type="match status" value="1"/>
</dbReference>
<evidence type="ECO:0000313" key="10">
    <source>
        <dbReference type="Proteomes" id="UP001194468"/>
    </source>
</evidence>
<protein>
    <recommendedName>
        <fullName evidence="11">Sec24-like protein</fullName>
    </recommendedName>
</protein>
<feature type="domain" description="Sec23/Sec24 trunk" evidence="6">
    <location>
        <begin position="221"/>
        <end position="468"/>
    </location>
</feature>
<dbReference type="Gene3D" id="3.40.20.10">
    <property type="entry name" value="Severin"/>
    <property type="match status" value="1"/>
</dbReference>
<evidence type="ECO:0000313" key="9">
    <source>
        <dbReference type="EMBL" id="KAF8438024.1"/>
    </source>
</evidence>
<dbReference type="GO" id="GO:0070971">
    <property type="term" value="C:endoplasmic reticulum exit site"/>
    <property type="evidence" value="ECO:0007669"/>
    <property type="project" value="TreeGrafter"/>
</dbReference>
<dbReference type="Gene3D" id="1.20.120.730">
    <property type="entry name" value="Sec23/Sec24 helical domain"/>
    <property type="match status" value="1"/>
</dbReference>
<gene>
    <name evidence="9" type="ORF">L210DRAFT_3545239</name>
</gene>
<dbReference type="Pfam" id="PF04810">
    <property type="entry name" value="zf-Sec23_Sec24"/>
    <property type="match status" value="1"/>
</dbReference>
<evidence type="ECO:0000259" key="5">
    <source>
        <dbReference type="Pfam" id="PF04810"/>
    </source>
</evidence>
<sequence length="844" mass="93696">MPFQPIPQPPHSAGEPYRGLRARIDASQIPSPIDSIETDKENWEKQTYMTLPGVNPPLSTTDFVAFDQGNSNPKHMRVTTWNLPNSAHLTRECDIPLAVVVQPFADLDPREEPVPLVDCGPSGPARCAQCRGYINPWCTWVAGGNRWKCNLCSHETEVSQEYFSNLDPNFMRLDHADRPELNKGTVDFIVESDEYWAPPPLPKLAPTYFTPEPPPPTPREPVPLHYLFALDVSMIAVESGFLQSVCSVLLDVLYGGTAADGSTFEPCFPQGCRIAILTFDQALHFYNLSADLPHAHQLVVGDLEEIFLPLRNGLFVDPWESRTVVENLIGSLAERNSQTVIRESCLGGALIAGLASLAGRGGHIVMFQCTMPTIGPGALEPPTDESHVYGTDKERTLFIPRVRAWHQIAEECSDEGIGVSMFLGMSRTIDIGSIGIVPSTTGGELFFHPRYNPARDQIVLASQLQRLVTRTTAFSCVMRIRCSHGLRVSKYYGNFQERSPTDLTLGVFDSDKAVSALLGHSQTLDERQYAYLQCAVLYTSVDGQRRVRTCNLALPVVSLAGNVFRYADMDAVVCHLARESMTSLSSRRMAQIREDLTDKCSSILLGYRRNCAAAAAQSQLIIPEAFRALPIYTLAITKSKPLKGRNVSADVRNYYAKKILSMSVRNTMQYLYPRLLALHNLDENAALADATTGHFYLPSLMRDSHMFMEAHGVYLIDNDEFMIFWVGASVSPQILLDLFGVDDIGALDPSDMTELPILDTRLSQQVQYILGHRYSQRGRVPKMLVVRQNMDGMEIEFSDMLVEDQNNSAMSYLDYLCLVHKQIGAALTNGGSLSSNASLRGSPW</sequence>
<dbReference type="InterPro" id="IPR029006">
    <property type="entry name" value="ADF-H/Gelsolin-like_dom_sf"/>
</dbReference>
<dbReference type="PANTHER" id="PTHR13803">
    <property type="entry name" value="SEC24-RELATED PROTEIN"/>
    <property type="match status" value="1"/>
</dbReference>
<dbReference type="GO" id="GO:0090110">
    <property type="term" value="P:COPII-coated vesicle cargo loading"/>
    <property type="evidence" value="ECO:0007669"/>
    <property type="project" value="TreeGrafter"/>
</dbReference>
<organism evidence="9 10">
    <name type="scientific">Boletus edulis BED1</name>
    <dbReference type="NCBI Taxonomy" id="1328754"/>
    <lineage>
        <taxon>Eukaryota</taxon>
        <taxon>Fungi</taxon>
        <taxon>Dikarya</taxon>
        <taxon>Basidiomycota</taxon>
        <taxon>Agaricomycotina</taxon>
        <taxon>Agaricomycetes</taxon>
        <taxon>Agaricomycetidae</taxon>
        <taxon>Boletales</taxon>
        <taxon>Boletineae</taxon>
        <taxon>Boletaceae</taxon>
        <taxon>Boletoideae</taxon>
        <taxon>Boletus</taxon>
    </lineage>
</organism>
<feature type="domain" description="Zinc finger Sec23/Sec24-type" evidence="5">
    <location>
        <begin position="124"/>
        <end position="162"/>
    </location>
</feature>
<dbReference type="InterPro" id="IPR006900">
    <property type="entry name" value="Sec23/24_helical_dom"/>
</dbReference>
<evidence type="ECO:0000256" key="2">
    <source>
        <dbReference type="ARBA" id="ARBA00022448"/>
    </source>
</evidence>
<evidence type="ECO:0000259" key="7">
    <source>
        <dbReference type="Pfam" id="PF04815"/>
    </source>
</evidence>
<dbReference type="SUPFAM" id="SSF53300">
    <property type="entry name" value="vWA-like"/>
    <property type="match status" value="1"/>
</dbReference>
<comment type="caution">
    <text evidence="9">The sequence shown here is derived from an EMBL/GenBank/DDBJ whole genome shotgun (WGS) entry which is preliminary data.</text>
</comment>